<gene>
    <name evidence="1" type="ORF">Dsin_028817</name>
</gene>
<reference evidence="1" key="1">
    <citation type="journal article" date="2023" name="Plant J.">
        <title>Genome sequences and population genomics provide insights into the demographic history, inbreeding, and mutation load of two 'living fossil' tree species of Dipteronia.</title>
        <authorList>
            <person name="Feng Y."/>
            <person name="Comes H.P."/>
            <person name="Chen J."/>
            <person name="Zhu S."/>
            <person name="Lu R."/>
            <person name="Zhang X."/>
            <person name="Li P."/>
            <person name="Qiu J."/>
            <person name="Olsen K.M."/>
            <person name="Qiu Y."/>
        </authorList>
    </citation>
    <scope>NUCLEOTIDE SEQUENCE</scope>
    <source>
        <strain evidence="1">NBL</strain>
    </source>
</reference>
<sequence length="107" mass="11753">MNQITSLLISLSDKAFVTSMEDPSTKEEPRVLKVLEALKQASHDLQASSNDSNSSAIKALLELETESETILSKDPNLSTLSTPSQMLVFSIAKLCRDEVVESEKKEL</sequence>
<evidence type="ECO:0000313" key="2">
    <source>
        <dbReference type="Proteomes" id="UP001281410"/>
    </source>
</evidence>
<keyword evidence="2" id="KW-1185">Reference proteome</keyword>
<dbReference type="Proteomes" id="UP001281410">
    <property type="component" value="Unassembled WGS sequence"/>
</dbReference>
<dbReference type="PANTHER" id="PTHR35834:SF2">
    <property type="entry name" value="ATAXIN-10 DOMAIN-CONTAINING PROTEIN"/>
    <property type="match status" value="1"/>
</dbReference>
<dbReference type="EMBL" id="JANJYJ010000009">
    <property type="protein sequence ID" value="KAK3189256.1"/>
    <property type="molecule type" value="Genomic_DNA"/>
</dbReference>
<comment type="caution">
    <text evidence="1">The sequence shown here is derived from an EMBL/GenBank/DDBJ whole genome shotgun (WGS) entry which is preliminary data.</text>
</comment>
<organism evidence="1 2">
    <name type="scientific">Dipteronia sinensis</name>
    <dbReference type="NCBI Taxonomy" id="43782"/>
    <lineage>
        <taxon>Eukaryota</taxon>
        <taxon>Viridiplantae</taxon>
        <taxon>Streptophyta</taxon>
        <taxon>Embryophyta</taxon>
        <taxon>Tracheophyta</taxon>
        <taxon>Spermatophyta</taxon>
        <taxon>Magnoliopsida</taxon>
        <taxon>eudicotyledons</taxon>
        <taxon>Gunneridae</taxon>
        <taxon>Pentapetalae</taxon>
        <taxon>rosids</taxon>
        <taxon>malvids</taxon>
        <taxon>Sapindales</taxon>
        <taxon>Sapindaceae</taxon>
        <taxon>Hippocastanoideae</taxon>
        <taxon>Acereae</taxon>
        <taxon>Dipteronia</taxon>
    </lineage>
</organism>
<dbReference type="PANTHER" id="PTHR35834">
    <property type="entry name" value="ARMADILLO-TYPE FOLD PROTEIN-RELATED"/>
    <property type="match status" value="1"/>
</dbReference>
<name>A0AAD9ZSS0_9ROSI</name>
<proteinExistence type="predicted"/>
<protein>
    <submittedName>
        <fullName evidence="1">Uncharacterized protein</fullName>
    </submittedName>
</protein>
<evidence type="ECO:0000313" key="1">
    <source>
        <dbReference type="EMBL" id="KAK3189256.1"/>
    </source>
</evidence>
<accession>A0AAD9ZSS0</accession>
<dbReference type="AlphaFoldDB" id="A0AAD9ZSS0"/>